<sequence length="119" mass="13109">MTTRYLVLMLVDDALTFLSLMSADVVCLMAYGSGIVAAILVLGVLTPIFIFSISISSLDPPILVLDSDHHRPYDLPHLRYGVIVGRLNPTIYTIIVIFLISDVQPNIPSIKSFSDMMLV</sequence>
<accession>A0AAJ0F0Y8</accession>
<feature type="transmembrane region" description="Helical" evidence="1">
    <location>
        <begin position="35"/>
        <end position="58"/>
    </location>
</feature>
<keyword evidence="1" id="KW-1133">Transmembrane helix</keyword>
<comment type="caution">
    <text evidence="2">The sequence shown here is derived from an EMBL/GenBank/DDBJ whole genome shotgun (WGS) entry which is preliminary data.</text>
</comment>
<dbReference type="AlphaFoldDB" id="A0AAJ0F0Y8"/>
<protein>
    <submittedName>
        <fullName evidence="2">Uncharacterized protein</fullName>
    </submittedName>
</protein>
<evidence type="ECO:0000256" key="1">
    <source>
        <dbReference type="SAM" id="Phobius"/>
    </source>
</evidence>
<dbReference type="Proteomes" id="UP001239445">
    <property type="component" value="Unassembled WGS sequence"/>
</dbReference>
<evidence type="ECO:0000313" key="3">
    <source>
        <dbReference type="Proteomes" id="UP001239445"/>
    </source>
</evidence>
<keyword evidence="1" id="KW-0812">Transmembrane</keyword>
<keyword evidence="3" id="KW-1185">Reference proteome</keyword>
<feature type="transmembrane region" description="Helical" evidence="1">
    <location>
        <begin position="78"/>
        <end position="101"/>
    </location>
</feature>
<name>A0AAJ0F0Y8_9PEZI</name>
<proteinExistence type="predicted"/>
<organism evidence="2 3">
    <name type="scientific">Echria macrotheca</name>
    <dbReference type="NCBI Taxonomy" id="438768"/>
    <lineage>
        <taxon>Eukaryota</taxon>
        <taxon>Fungi</taxon>
        <taxon>Dikarya</taxon>
        <taxon>Ascomycota</taxon>
        <taxon>Pezizomycotina</taxon>
        <taxon>Sordariomycetes</taxon>
        <taxon>Sordariomycetidae</taxon>
        <taxon>Sordariales</taxon>
        <taxon>Schizotheciaceae</taxon>
        <taxon>Echria</taxon>
    </lineage>
</organism>
<evidence type="ECO:0000313" key="2">
    <source>
        <dbReference type="EMBL" id="KAK1749442.1"/>
    </source>
</evidence>
<keyword evidence="1" id="KW-0472">Membrane</keyword>
<dbReference type="EMBL" id="MU839858">
    <property type="protein sequence ID" value="KAK1749442.1"/>
    <property type="molecule type" value="Genomic_DNA"/>
</dbReference>
<reference evidence="2" key="1">
    <citation type="submission" date="2023-06" db="EMBL/GenBank/DDBJ databases">
        <title>Genome-scale phylogeny and comparative genomics of the fungal order Sordariales.</title>
        <authorList>
            <consortium name="Lawrence Berkeley National Laboratory"/>
            <person name="Hensen N."/>
            <person name="Bonometti L."/>
            <person name="Westerberg I."/>
            <person name="Brannstrom I.O."/>
            <person name="Guillou S."/>
            <person name="Cros-Aarteil S."/>
            <person name="Calhoun S."/>
            <person name="Haridas S."/>
            <person name="Kuo A."/>
            <person name="Mondo S."/>
            <person name="Pangilinan J."/>
            <person name="Riley R."/>
            <person name="Labutti K."/>
            <person name="Andreopoulos B."/>
            <person name="Lipzen A."/>
            <person name="Chen C."/>
            <person name="Yanf M."/>
            <person name="Daum C."/>
            <person name="Ng V."/>
            <person name="Clum A."/>
            <person name="Steindorff A."/>
            <person name="Ohm R."/>
            <person name="Martin F."/>
            <person name="Silar P."/>
            <person name="Natvig D."/>
            <person name="Lalanne C."/>
            <person name="Gautier V."/>
            <person name="Ament-Velasquez S.L."/>
            <person name="Kruys A."/>
            <person name="Hutchinson M.I."/>
            <person name="Powell A.J."/>
            <person name="Barry K."/>
            <person name="Miller A.N."/>
            <person name="Grigoriev I.V."/>
            <person name="Debuchy R."/>
            <person name="Gladieux P."/>
            <person name="Thoren M.H."/>
            <person name="Johannesson H."/>
        </authorList>
    </citation>
    <scope>NUCLEOTIDE SEQUENCE</scope>
    <source>
        <strain evidence="2">PSN4</strain>
    </source>
</reference>
<gene>
    <name evidence="2" type="ORF">QBC47DRAFT_408013</name>
</gene>